<proteinExistence type="predicted"/>
<evidence type="ECO:0000313" key="3">
    <source>
        <dbReference type="Proteomes" id="UP001180453"/>
    </source>
</evidence>
<name>A0ABU1YKG8_ROSSA</name>
<dbReference type="RefSeq" id="WP_310263969.1">
    <property type="nucleotide sequence ID" value="NZ_JAVDXU010000001.1"/>
</dbReference>
<dbReference type="CDD" id="cd04301">
    <property type="entry name" value="NAT_SF"/>
    <property type="match status" value="1"/>
</dbReference>
<comment type="caution">
    <text evidence="2">The sequence shown here is derived from an EMBL/GenBank/DDBJ whole genome shotgun (WGS) entry which is preliminary data.</text>
</comment>
<dbReference type="InterPro" id="IPR016181">
    <property type="entry name" value="Acyl_CoA_acyltransferase"/>
</dbReference>
<protein>
    <submittedName>
        <fullName evidence="2">GNAT superfamily N-acetyltransferase</fullName>
    </submittedName>
</protein>
<dbReference type="Pfam" id="PF00583">
    <property type="entry name" value="Acetyltransf_1"/>
    <property type="match status" value="1"/>
</dbReference>
<evidence type="ECO:0000259" key="1">
    <source>
        <dbReference type="PROSITE" id="PS51186"/>
    </source>
</evidence>
<dbReference type="EMBL" id="JAVDXU010000001">
    <property type="protein sequence ID" value="MDR7269356.1"/>
    <property type="molecule type" value="Genomic_DNA"/>
</dbReference>
<dbReference type="Gene3D" id="3.40.630.30">
    <property type="match status" value="1"/>
</dbReference>
<evidence type="ECO:0000313" key="2">
    <source>
        <dbReference type="EMBL" id="MDR7269356.1"/>
    </source>
</evidence>
<reference evidence="2 3" key="1">
    <citation type="submission" date="2023-07" db="EMBL/GenBank/DDBJ databases">
        <title>Sorghum-associated microbial communities from plants grown in Nebraska, USA.</title>
        <authorList>
            <person name="Schachtman D."/>
        </authorList>
    </citation>
    <scope>NUCLEOTIDE SEQUENCE [LARGE SCALE GENOMIC DNA]</scope>
    <source>
        <strain evidence="2 3">BE314</strain>
    </source>
</reference>
<dbReference type="InterPro" id="IPR000182">
    <property type="entry name" value="GNAT_dom"/>
</dbReference>
<organism evidence="2 3">
    <name type="scientific">Roseateles saccharophilus</name>
    <name type="common">Pseudomonas saccharophila</name>
    <dbReference type="NCBI Taxonomy" id="304"/>
    <lineage>
        <taxon>Bacteria</taxon>
        <taxon>Pseudomonadati</taxon>
        <taxon>Pseudomonadota</taxon>
        <taxon>Betaproteobacteria</taxon>
        <taxon>Burkholderiales</taxon>
        <taxon>Sphaerotilaceae</taxon>
        <taxon>Roseateles</taxon>
    </lineage>
</organism>
<sequence length="211" mass="22169">MKLDTLLAAWGRGWSATRGTPAPEALGDGAWRIAVGLPGHRVRDLLPDWPAARLQAWAAAAERPGAWVKALIDPAALVLAPAWQRHAPEYLMSAALQDAAAPPLAAGYRAELRQQGDKLECRVLAADGEPAARALVGLTGRHAIFDQVVTEAAHRRLGLGRHAMARLTEAARACGADTGLLVATEEGRALYTALGWQVDSPMAAASVAEAA</sequence>
<feature type="domain" description="N-acetyltransferase" evidence="1">
    <location>
        <begin position="77"/>
        <end position="211"/>
    </location>
</feature>
<dbReference type="PROSITE" id="PS51186">
    <property type="entry name" value="GNAT"/>
    <property type="match status" value="1"/>
</dbReference>
<gene>
    <name evidence="2" type="ORF">J2X20_001985</name>
</gene>
<dbReference type="SUPFAM" id="SSF55729">
    <property type="entry name" value="Acyl-CoA N-acyltransferases (Nat)"/>
    <property type="match status" value="1"/>
</dbReference>
<dbReference type="Proteomes" id="UP001180453">
    <property type="component" value="Unassembled WGS sequence"/>
</dbReference>
<keyword evidence="3" id="KW-1185">Reference proteome</keyword>
<accession>A0ABU1YKG8</accession>